<sequence>MAGPSYMKTKCGPVLRAWRAEVNFQMPLYWLTAAPLGLQRFFRVFSKDLEDWPFFEALRCAEANGVTWRKLPQGLRPKPLMELAWLSSWHSPDGTLMEAPALLHEDHRMDLKDEHLPRLCVASMVRAQSAKLLESLILQHHGNGFQQVMLYFDAPDEEGEAEAIAAVEAFARPLPTGPNGLLCSAVAIRCTEEWWREARETSRYYLREDHPLELYRETAHLDAHIKDVQARQMICIEHALFTAQKEGYQWLLHVDADEILFFPDQERHDDARKFFAEVPLHFSAVRFANLEAVPEVLEVEDPFEEVSLFKMNPMLLEELGVEPRILYSGEVADEDQELEPDLYARKHADAVPGGHPHGYVRLPRKERHALRRLLGIMHEIAAKRSPVLEGLGVSLSPIEQRQSTEDDSSDDESCHGPRPHCPAFFNSYSNGKCAVRTSIGPRGELPPLPAGVHGFLRDGGMTLYTLLCKGPGAPVVLHYANCGFNLWRQKYDVLCKDHGTEDGAFSTRRPGIGEIRSHIATRQLVLKGNQEELQRFYRTFVEGNNYDELAYLAQFGLVLRLSRPRERRVGRFSQRPRVTEVIGGPDSILAPSSDALCS</sequence>
<dbReference type="PANTHER" id="PTHR46701">
    <property type="entry name" value="GLYCOSYLTRANSFERASE-LIKE KOBITO 1"/>
    <property type="match status" value="1"/>
</dbReference>
<reference evidence="1 2" key="1">
    <citation type="submission" date="2024-02" db="EMBL/GenBank/DDBJ databases">
        <authorList>
            <person name="Chen Y."/>
            <person name="Shah S."/>
            <person name="Dougan E. K."/>
            <person name="Thang M."/>
            <person name="Chan C."/>
        </authorList>
    </citation>
    <scope>NUCLEOTIDE SEQUENCE [LARGE SCALE GENOMIC DNA]</scope>
</reference>
<dbReference type="Proteomes" id="UP001642484">
    <property type="component" value="Unassembled WGS sequence"/>
</dbReference>
<protein>
    <recommendedName>
        <fullName evidence="3">Glycosyltransferase family 92 protein</fullName>
    </recommendedName>
</protein>
<evidence type="ECO:0000313" key="1">
    <source>
        <dbReference type="EMBL" id="CAK9018310.1"/>
    </source>
</evidence>
<evidence type="ECO:0000313" key="2">
    <source>
        <dbReference type="Proteomes" id="UP001642484"/>
    </source>
</evidence>
<name>A0ABP0JV14_9DINO</name>
<proteinExistence type="predicted"/>
<organism evidence="1 2">
    <name type="scientific">Durusdinium trenchii</name>
    <dbReference type="NCBI Taxonomy" id="1381693"/>
    <lineage>
        <taxon>Eukaryota</taxon>
        <taxon>Sar</taxon>
        <taxon>Alveolata</taxon>
        <taxon>Dinophyceae</taxon>
        <taxon>Suessiales</taxon>
        <taxon>Symbiodiniaceae</taxon>
        <taxon>Durusdinium</taxon>
    </lineage>
</organism>
<keyword evidence="2" id="KW-1185">Reference proteome</keyword>
<evidence type="ECO:0008006" key="3">
    <source>
        <dbReference type="Google" id="ProtNLM"/>
    </source>
</evidence>
<accession>A0ABP0JV14</accession>
<dbReference type="PANTHER" id="PTHR46701:SF7">
    <property type="entry name" value="GLYCOSYLTRANSFERASE-LIKE KOBITO 1"/>
    <property type="match status" value="1"/>
</dbReference>
<dbReference type="EMBL" id="CAXAMN010006613">
    <property type="protein sequence ID" value="CAK9018310.1"/>
    <property type="molecule type" value="Genomic_DNA"/>
</dbReference>
<comment type="caution">
    <text evidence="1">The sequence shown here is derived from an EMBL/GenBank/DDBJ whole genome shotgun (WGS) entry which is preliminary data.</text>
</comment>
<dbReference type="InterPro" id="IPR044224">
    <property type="entry name" value="KOBITO1-like"/>
</dbReference>
<gene>
    <name evidence="1" type="ORF">CCMP2556_LOCUS13217</name>
</gene>